<dbReference type="PANTHER" id="PTHR45913:SF5">
    <property type="entry name" value="GENERAL TRANSCRIPTION FACTOR II-I REPEAT DOMAIN-CONTAINING PROTEIN 2A-LIKE PROTEIN"/>
    <property type="match status" value="1"/>
</dbReference>
<protein>
    <submittedName>
        <fullName evidence="1">Uncharacterized protein</fullName>
    </submittedName>
</protein>
<sequence>MRNTSTGQDIFNCVFKLPQKCNLPLSKLTSVATDEGPLMTGKNNGKKKTNELDSAYSSLSYYTEVQEICQFLITKNQDTSLFFDTIWLQDLSFMVDITKHLYDLSLKLQGKDQIITNMCDQVKAFKCKLVLWEKQLKK</sequence>
<reference evidence="1" key="1">
    <citation type="submission" date="2023-06" db="EMBL/GenBank/DDBJ databases">
        <title>Reference genome for the Northern bat (Eptesicus nilssonii), a most northern bat species.</title>
        <authorList>
            <person name="Laine V.N."/>
            <person name="Pulliainen A.T."/>
            <person name="Lilley T.M."/>
        </authorList>
    </citation>
    <scope>NUCLEOTIDE SEQUENCE</scope>
    <source>
        <strain evidence="1">BLF_Eptnil</strain>
        <tissue evidence="1">Kidney</tissue>
    </source>
</reference>
<proteinExistence type="predicted"/>
<evidence type="ECO:0000313" key="2">
    <source>
        <dbReference type="Proteomes" id="UP001177744"/>
    </source>
</evidence>
<dbReference type="PANTHER" id="PTHR45913">
    <property type="entry name" value="EPM2A-INTERACTING PROTEIN 1"/>
    <property type="match status" value="1"/>
</dbReference>
<gene>
    <name evidence="1" type="ORF">QTO34_018716</name>
</gene>
<comment type="caution">
    <text evidence="1">The sequence shown here is derived from an EMBL/GenBank/DDBJ whole genome shotgun (WGS) entry which is preliminary data.</text>
</comment>
<accession>A0AA40I0C1</accession>
<keyword evidence="2" id="KW-1185">Reference proteome</keyword>
<dbReference type="AlphaFoldDB" id="A0AA40I0C1"/>
<dbReference type="Proteomes" id="UP001177744">
    <property type="component" value="Unassembled WGS sequence"/>
</dbReference>
<evidence type="ECO:0000313" key="1">
    <source>
        <dbReference type="EMBL" id="KAK1340152.1"/>
    </source>
</evidence>
<organism evidence="1 2">
    <name type="scientific">Cnephaeus nilssonii</name>
    <name type="common">Northern bat</name>
    <name type="synonym">Eptesicus nilssonii</name>
    <dbReference type="NCBI Taxonomy" id="3371016"/>
    <lineage>
        <taxon>Eukaryota</taxon>
        <taxon>Metazoa</taxon>
        <taxon>Chordata</taxon>
        <taxon>Craniata</taxon>
        <taxon>Vertebrata</taxon>
        <taxon>Euteleostomi</taxon>
        <taxon>Mammalia</taxon>
        <taxon>Eutheria</taxon>
        <taxon>Laurasiatheria</taxon>
        <taxon>Chiroptera</taxon>
        <taxon>Yangochiroptera</taxon>
        <taxon>Vespertilionidae</taxon>
        <taxon>Cnephaeus</taxon>
    </lineage>
</organism>
<name>A0AA40I0C1_CNENI</name>
<dbReference type="EMBL" id="JAULJE010000008">
    <property type="protein sequence ID" value="KAK1340152.1"/>
    <property type="molecule type" value="Genomic_DNA"/>
</dbReference>